<dbReference type="GO" id="GO:0008360">
    <property type="term" value="P:regulation of cell shape"/>
    <property type="evidence" value="ECO:0007669"/>
    <property type="project" value="UniProtKB-KW"/>
</dbReference>
<evidence type="ECO:0000256" key="13">
    <source>
        <dbReference type="ARBA" id="ARBA00047833"/>
    </source>
</evidence>
<evidence type="ECO:0000256" key="9">
    <source>
        <dbReference type="ARBA" id="ARBA00022960"/>
    </source>
</evidence>
<evidence type="ECO:0000256" key="2">
    <source>
        <dbReference type="ARBA" id="ARBA00004752"/>
    </source>
</evidence>
<dbReference type="SUPFAM" id="SSF53623">
    <property type="entry name" value="MurD-like peptide ligases, catalytic domain"/>
    <property type="match status" value="1"/>
</dbReference>
<evidence type="ECO:0000256" key="3">
    <source>
        <dbReference type="ARBA" id="ARBA00012211"/>
    </source>
</evidence>
<dbReference type="SUPFAM" id="SSF53244">
    <property type="entry name" value="MurD-like peptide ligases, peptide-binding domain"/>
    <property type="match status" value="1"/>
</dbReference>
<comment type="function">
    <text evidence="14">Cell wall formation.</text>
</comment>
<dbReference type="GO" id="GO:0005737">
    <property type="term" value="C:cytoplasm"/>
    <property type="evidence" value="ECO:0007669"/>
    <property type="project" value="UniProtKB-SubCell"/>
</dbReference>
<dbReference type="InterPro" id="IPR036615">
    <property type="entry name" value="Mur_ligase_C_dom_sf"/>
</dbReference>
<dbReference type="EMBL" id="DYZA01000024">
    <property type="protein sequence ID" value="HJD96267.1"/>
    <property type="molecule type" value="Genomic_DNA"/>
</dbReference>
<keyword evidence="5 14" id="KW-0436">Ligase</keyword>
<dbReference type="InterPro" id="IPR036565">
    <property type="entry name" value="Mur-like_cat_sf"/>
</dbReference>
<proteinExistence type="inferred from homology"/>
<evidence type="ECO:0000313" key="19">
    <source>
        <dbReference type="Proteomes" id="UP000698963"/>
    </source>
</evidence>
<keyword evidence="4 14" id="KW-0963">Cytoplasm</keyword>
<keyword evidence="7 14" id="KW-0547">Nucleotide-binding</keyword>
<keyword evidence="12 14" id="KW-0961">Cell wall biogenesis/degradation</keyword>
<dbReference type="InterPro" id="IPR000713">
    <property type="entry name" value="Mur_ligase_N"/>
</dbReference>
<dbReference type="GO" id="GO:0051301">
    <property type="term" value="P:cell division"/>
    <property type="evidence" value="ECO:0007669"/>
    <property type="project" value="UniProtKB-KW"/>
</dbReference>
<comment type="catalytic activity">
    <reaction evidence="13 14">
        <text>UDP-N-acetyl-alpha-D-muramate + L-alanine + ATP = UDP-N-acetyl-alpha-D-muramoyl-L-alanine + ADP + phosphate + H(+)</text>
        <dbReference type="Rhea" id="RHEA:23372"/>
        <dbReference type="ChEBI" id="CHEBI:15378"/>
        <dbReference type="ChEBI" id="CHEBI:30616"/>
        <dbReference type="ChEBI" id="CHEBI:43474"/>
        <dbReference type="ChEBI" id="CHEBI:57972"/>
        <dbReference type="ChEBI" id="CHEBI:70757"/>
        <dbReference type="ChEBI" id="CHEBI:83898"/>
        <dbReference type="ChEBI" id="CHEBI:456216"/>
        <dbReference type="EC" id="6.3.2.8"/>
    </reaction>
</comment>
<evidence type="ECO:0000256" key="6">
    <source>
        <dbReference type="ARBA" id="ARBA00022618"/>
    </source>
</evidence>
<dbReference type="PANTHER" id="PTHR43445:SF3">
    <property type="entry name" value="UDP-N-ACETYLMURAMATE--L-ALANINE LIGASE"/>
    <property type="match status" value="1"/>
</dbReference>
<evidence type="ECO:0000313" key="18">
    <source>
        <dbReference type="EMBL" id="HJD96267.1"/>
    </source>
</evidence>
<dbReference type="Pfam" id="PF08245">
    <property type="entry name" value="Mur_ligase_M"/>
    <property type="match status" value="1"/>
</dbReference>
<evidence type="ECO:0000256" key="10">
    <source>
        <dbReference type="ARBA" id="ARBA00022984"/>
    </source>
</evidence>
<evidence type="ECO:0000256" key="1">
    <source>
        <dbReference type="ARBA" id="ARBA00004496"/>
    </source>
</evidence>
<dbReference type="GO" id="GO:0009252">
    <property type="term" value="P:peptidoglycan biosynthetic process"/>
    <property type="evidence" value="ECO:0007669"/>
    <property type="project" value="UniProtKB-UniRule"/>
</dbReference>
<evidence type="ECO:0000256" key="11">
    <source>
        <dbReference type="ARBA" id="ARBA00023306"/>
    </source>
</evidence>
<evidence type="ECO:0000259" key="17">
    <source>
        <dbReference type="Pfam" id="PF08245"/>
    </source>
</evidence>
<evidence type="ECO:0000256" key="14">
    <source>
        <dbReference type="HAMAP-Rule" id="MF_00046"/>
    </source>
</evidence>
<comment type="subcellular location">
    <subcellularLocation>
        <location evidence="1 14">Cytoplasm</location>
    </subcellularLocation>
</comment>
<keyword evidence="9 14" id="KW-0133">Cell shape</keyword>
<feature type="binding site" evidence="14">
    <location>
        <begin position="112"/>
        <end position="118"/>
    </location>
    <ligand>
        <name>ATP</name>
        <dbReference type="ChEBI" id="CHEBI:30616"/>
    </ligand>
</feature>
<organism evidence="18 19">
    <name type="scientific">Mailhella massiliensis</name>
    <dbReference type="NCBI Taxonomy" id="1903261"/>
    <lineage>
        <taxon>Bacteria</taxon>
        <taxon>Pseudomonadati</taxon>
        <taxon>Thermodesulfobacteriota</taxon>
        <taxon>Desulfovibrionia</taxon>
        <taxon>Desulfovibrionales</taxon>
        <taxon>Desulfovibrionaceae</taxon>
        <taxon>Mailhella</taxon>
    </lineage>
</organism>
<dbReference type="Pfam" id="PF01225">
    <property type="entry name" value="Mur_ligase"/>
    <property type="match status" value="1"/>
</dbReference>
<dbReference type="GO" id="GO:0005524">
    <property type="term" value="F:ATP binding"/>
    <property type="evidence" value="ECO:0007669"/>
    <property type="project" value="UniProtKB-UniRule"/>
</dbReference>
<protein>
    <recommendedName>
        <fullName evidence="3 14">UDP-N-acetylmuramate--L-alanine ligase</fullName>
        <ecNumber evidence="3 14">6.3.2.8</ecNumber>
    </recommendedName>
    <alternativeName>
        <fullName evidence="14">UDP-N-acetylmuramoyl-L-alanine synthetase</fullName>
    </alternativeName>
</protein>
<reference evidence="18" key="1">
    <citation type="journal article" date="2021" name="PeerJ">
        <title>Extensive microbial diversity within the chicken gut microbiome revealed by metagenomics and culture.</title>
        <authorList>
            <person name="Gilroy R."/>
            <person name="Ravi A."/>
            <person name="Getino M."/>
            <person name="Pursley I."/>
            <person name="Horton D.L."/>
            <person name="Alikhan N.F."/>
            <person name="Baker D."/>
            <person name="Gharbi K."/>
            <person name="Hall N."/>
            <person name="Watson M."/>
            <person name="Adriaenssens E.M."/>
            <person name="Foster-Nyarko E."/>
            <person name="Jarju S."/>
            <person name="Secka A."/>
            <person name="Antonio M."/>
            <person name="Oren A."/>
            <person name="Chaudhuri R.R."/>
            <person name="La Ragione R."/>
            <person name="Hildebrand F."/>
            <person name="Pallen M.J."/>
        </authorList>
    </citation>
    <scope>NUCLEOTIDE SEQUENCE</scope>
    <source>
        <strain evidence="18">ChiGjej2B2-19336</strain>
    </source>
</reference>
<reference evidence="18" key="2">
    <citation type="submission" date="2021-09" db="EMBL/GenBank/DDBJ databases">
        <authorList>
            <person name="Gilroy R."/>
        </authorList>
    </citation>
    <scope>NUCLEOTIDE SEQUENCE</scope>
    <source>
        <strain evidence="18">ChiGjej2B2-19336</strain>
    </source>
</reference>
<gene>
    <name evidence="14 18" type="primary">murC</name>
    <name evidence="18" type="ORF">K8W16_01285</name>
</gene>
<evidence type="ECO:0000256" key="7">
    <source>
        <dbReference type="ARBA" id="ARBA00022741"/>
    </source>
</evidence>
<keyword evidence="11 14" id="KW-0131">Cell cycle</keyword>
<dbReference type="NCBIfam" id="TIGR01082">
    <property type="entry name" value="murC"/>
    <property type="match status" value="1"/>
</dbReference>
<keyword evidence="10 14" id="KW-0573">Peptidoglycan synthesis</keyword>
<comment type="similarity">
    <text evidence="14">Belongs to the MurCDEF family.</text>
</comment>
<dbReference type="Proteomes" id="UP000698963">
    <property type="component" value="Unassembled WGS sequence"/>
</dbReference>
<sequence>MNNKIRAIHMIGIGGSGMSGIAEVLLNLGYSVHGSDLSTGATVQRLRSLGAVIHTGHSAENLGDAQVVVRSSAVSDYNPEVQAARERGIPVIPRAEMLAELMRLRTGIAVAGTHGKTTTTSLTASIFDAAGLDPTVIIGGLFNAYRSNGHLGQGEYLIAESDESDGSFLCLFPIINVVTNVDYDHVDHYGSQEAIDDAFAAFMNKVPFYGMNIICSDDPGVRRLIPRIKRPFLTYGFGRDCRIRGEIAECGATSRFHVWLRDRDGQEKKLLENVTLTQPGRHNILNALAAIGVALQAGISPEKCAEGLAGFSGVGRRFELKGEKEGVTVIDDYGHHPTEIQATIRTARQVFPGRRLVMVFQPHRFSRTQALFGEFCHTFENVDRLYLTEIYPASESPIPGVNGVNLALGIRQFSKTDVTYKPNFDEIVDALKDDLRPGDVLITQGAGSVTTVGPRVLENMA</sequence>
<dbReference type="AlphaFoldDB" id="A0A921ATM4"/>
<dbReference type="GO" id="GO:0008763">
    <property type="term" value="F:UDP-N-acetylmuramate-L-alanine ligase activity"/>
    <property type="evidence" value="ECO:0007669"/>
    <property type="project" value="UniProtKB-UniRule"/>
</dbReference>
<dbReference type="PANTHER" id="PTHR43445">
    <property type="entry name" value="UDP-N-ACETYLMURAMATE--L-ALANINE LIGASE-RELATED"/>
    <property type="match status" value="1"/>
</dbReference>
<evidence type="ECO:0000256" key="8">
    <source>
        <dbReference type="ARBA" id="ARBA00022840"/>
    </source>
</evidence>
<dbReference type="InterPro" id="IPR005758">
    <property type="entry name" value="UDP-N-AcMur_Ala_ligase_MurC"/>
</dbReference>
<keyword evidence="6 14" id="KW-0132">Cell division</keyword>
<dbReference type="Gene3D" id="3.40.1190.10">
    <property type="entry name" value="Mur-like, catalytic domain"/>
    <property type="match status" value="1"/>
</dbReference>
<dbReference type="Gene3D" id="3.90.190.20">
    <property type="entry name" value="Mur ligase, C-terminal domain"/>
    <property type="match status" value="1"/>
</dbReference>
<dbReference type="InterPro" id="IPR013221">
    <property type="entry name" value="Mur_ligase_cen"/>
</dbReference>
<accession>A0A921ATM4</accession>
<dbReference type="RefSeq" id="WP_304120468.1">
    <property type="nucleotide sequence ID" value="NZ_DYZA01000024.1"/>
</dbReference>
<feature type="domain" description="Mur ligase C-terminal" evidence="16">
    <location>
        <begin position="316"/>
        <end position="447"/>
    </location>
</feature>
<dbReference type="Pfam" id="PF02875">
    <property type="entry name" value="Mur_ligase_C"/>
    <property type="match status" value="1"/>
</dbReference>
<evidence type="ECO:0000259" key="15">
    <source>
        <dbReference type="Pfam" id="PF01225"/>
    </source>
</evidence>
<evidence type="ECO:0000256" key="5">
    <source>
        <dbReference type="ARBA" id="ARBA00022598"/>
    </source>
</evidence>
<feature type="domain" description="Mur ligase N-terminal catalytic" evidence="15">
    <location>
        <begin position="8"/>
        <end position="104"/>
    </location>
</feature>
<dbReference type="SUPFAM" id="SSF51984">
    <property type="entry name" value="MurCD N-terminal domain"/>
    <property type="match status" value="1"/>
</dbReference>
<evidence type="ECO:0000259" key="16">
    <source>
        <dbReference type="Pfam" id="PF02875"/>
    </source>
</evidence>
<evidence type="ECO:0000256" key="12">
    <source>
        <dbReference type="ARBA" id="ARBA00023316"/>
    </source>
</evidence>
<dbReference type="EC" id="6.3.2.8" evidence="3 14"/>
<evidence type="ECO:0000256" key="4">
    <source>
        <dbReference type="ARBA" id="ARBA00022490"/>
    </source>
</evidence>
<dbReference type="InterPro" id="IPR004101">
    <property type="entry name" value="Mur_ligase_C"/>
</dbReference>
<comment type="caution">
    <text evidence="18">The sequence shown here is derived from an EMBL/GenBank/DDBJ whole genome shotgun (WGS) entry which is preliminary data.</text>
</comment>
<comment type="pathway">
    <text evidence="2 14">Cell wall biogenesis; peptidoglycan biosynthesis.</text>
</comment>
<dbReference type="HAMAP" id="MF_00046">
    <property type="entry name" value="MurC"/>
    <property type="match status" value="1"/>
</dbReference>
<dbReference type="Gene3D" id="3.40.50.720">
    <property type="entry name" value="NAD(P)-binding Rossmann-like Domain"/>
    <property type="match status" value="1"/>
</dbReference>
<keyword evidence="8 14" id="KW-0067">ATP-binding</keyword>
<dbReference type="GO" id="GO:0071555">
    <property type="term" value="P:cell wall organization"/>
    <property type="evidence" value="ECO:0007669"/>
    <property type="project" value="UniProtKB-KW"/>
</dbReference>
<feature type="domain" description="Mur ligase central" evidence="17">
    <location>
        <begin position="110"/>
        <end position="294"/>
    </location>
</feature>
<dbReference type="InterPro" id="IPR050061">
    <property type="entry name" value="MurCDEF_pg_biosynth"/>
</dbReference>
<name>A0A921ATM4_9BACT</name>